<dbReference type="PANTHER" id="PTHR30451">
    <property type="entry name" value="OUTER MEMBRANE USHER PROTEIN"/>
    <property type="match status" value="1"/>
</dbReference>
<dbReference type="InterPro" id="IPR042186">
    <property type="entry name" value="FimD_plug_dom"/>
</dbReference>
<dbReference type="InterPro" id="IPR000015">
    <property type="entry name" value="Fimb_usher"/>
</dbReference>
<dbReference type="Gene3D" id="2.60.40.2610">
    <property type="entry name" value="Outer membrane usher protein FimD, plug domain"/>
    <property type="match status" value="1"/>
</dbReference>
<accession>A0ABX7KD53</accession>
<reference evidence="1 2" key="1">
    <citation type="submission" date="2020-09" db="EMBL/GenBank/DDBJ databases">
        <title>Complete genome sequence of altererythrobacter flavus SS-21NJ, isolated from Dongying oil sludge in Shandong province.</title>
        <authorList>
            <person name="Sun S."/>
            <person name="Zhang Z."/>
        </authorList>
    </citation>
    <scope>NUCLEOTIDE SEQUENCE [LARGE SCALE GENOMIC DNA]</scope>
    <source>
        <strain evidence="1 2">SS-21NJ</strain>
    </source>
</reference>
<protein>
    <submittedName>
        <fullName evidence="1">Fimbrial biogenesis outer membrane usher protein</fullName>
    </submittedName>
</protein>
<dbReference type="Proteomes" id="UP000663637">
    <property type="component" value="Chromosome"/>
</dbReference>
<evidence type="ECO:0000313" key="1">
    <source>
        <dbReference type="EMBL" id="QSB45071.1"/>
    </source>
</evidence>
<name>A0ABX7KD53_9SPHN</name>
<organism evidence="1 2">
    <name type="scientific">Tsuneonella flava</name>
    <dbReference type="NCBI Taxonomy" id="2055955"/>
    <lineage>
        <taxon>Bacteria</taxon>
        <taxon>Pseudomonadati</taxon>
        <taxon>Pseudomonadota</taxon>
        <taxon>Alphaproteobacteria</taxon>
        <taxon>Sphingomonadales</taxon>
        <taxon>Erythrobacteraceae</taxon>
        <taxon>Tsuneonella</taxon>
    </lineage>
</organism>
<dbReference type="Pfam" id="PF00577">
    <property type="entry name" value="Usher"/>
    <property type="match status" value="1"/>
</dbReference>
<dbReference type="RefSeq" id="WP_205443515.1">
    <property type="nucleotide sequence ID" value="NZ_CP061510.1"/>
</dbReference>
<evidence type="ECO:0000313" key="2">
    <source>
        <dbReference type="Proteomes" id="UP000663637"/>
    </source>
</evidence>
<dbReference type="EMBL" id="CP061510">
    <property type="protein sequence ID" value="QSB45071.1"/>
    <property type="molecule type" value="Genomic_DNA"/>
</dbReference>
<keyword evidence="2" id="KW-1185">Reference proteome</keyword>
<proteinExistence type="predicted"/>
<dbReference type="Gene3D" id="2.60.40.3110">
    <property type="match status" value="1"/>
</dbReference>
<dbReference type="PANTHER" id="PTHR30451:SF5">
    <property type="entry name" value="SLR0019 PROTEIN"/>
    <property type="match status" value="1"/>
</dbReference>
<gene>
    <name evidence="1" type="ORF">IDJ81_02635</name>
</gene>
<sequence length="788" mass="83240">MSEIVVDGMRQDRMVDLQGHGTAMRIDADAARAAGLPVPDGATGYIPLSSLQIYQFKFDSLAQRLSVTLFRKAGGENLKDFVTATDRRGESNPLTALRIDYDLSATLSRSGASAGGVFDAAVVRGNMAFNTSVRVTSTPQDGSPALLRLQTAASIAFENKGLVATAGDFVSAGSQTQRAVRLGGLQIGTDFSLRPDLVTTPLPAFSGNVAVPTSLDILTADSRYQLGEVKPGEFTVRNIPSQPGRGEVSVIMNDTLGREMIETTKFYMSRDLLAPKTHQYAANFGFVRRGFGRVSNDYGAFVATGFYRRGISQRLTVEASGEWSAGIANAGGRADLVLADVAQLMVEGRISHDGTIGNGVLANFALESLGRTISGRIAATIPTAHYRDVAAHLGDEAPPRQYSAQLSYRLSSASEMQLSFARQEYSGEGVTQNPTQSPHSRFNEALNANFRARLSRRASFFAGGGYRRTEYGTGYSGAVGLSVSLGGQRHASALASYNDGTPSGALTYSKDAVRDGQVGYRAAVNASDSSQRVAGGLSWRNRNFLIDGQVEQVDGRFAARVDARGTLLVAGGTVFARNQSGGSYALVRTTGKVAGVPITRENRTVGATDRNGLLLVQNIPSQARIKIDVDADHLPADAVVRDTTHHIVVPRRAVALVEIDAVHFRPIMRKVVMADGRPVAPGMPVQMNPSGTTTMIGYDGMVEINAASGDSALVIGTPTMGCVVGLPAADSFDDSDDTPLVCQMRSIVESGQPAPGTKVARSNSAGGIAGVAPGRTALAGETLHRLTD</sequence>